<feature type="coiled-coil region" evidence="8">
    <location>
        <begin position="362"/>
        <end position="389"/>
    </location>
</feature>
<dbReference type="SMART" id="SM00387">
    <property type="entry name" value="HATPase_c"/>
    <property type="match status" value="1"/>
</dbReference>
<feature type="domain" description="Histidine kinase" evidence="10">
    <location>
        <begin position="525"/>
        <end position="748"/>
    </location>
</feature>
<evidence type="ECO:0000256" key="9">
    <source>
        <dbReference type="SAM" id="Phobius"/>
    </source>
</evidence>
<evidence type="ECO:0000313" key="14">
    <source>
        <dbReference type="EMBL" id="CRH04536.1"/>
    </source>
</evidence>
<keyword evidence="9" id="KW-1133">Transmembrane helix</keyword>
<keyword evidence="6" id="KW-0902">Two-component regulatory system</keyword>
<dbReference type="CDD" id="cd00130">
    <property type="entry name" value="PAS"/>
    <property type="match status" value="1"/>
</dbReference>
<proteinExistence type="predicted"/>
<dbReference type="PROSITE" id="PS50109">
    <property type="entry name" value="HIS_KIN"/>
    <property type="match status" value="1"/>
</dbReference>
<dbReference type="InterPro" id="IPR001789">
    <property type="entry name" value="Sig_transdc_resp-reg_receiver"/>
</dbReference>
<dbReference type="InterPro" id="IPR036097">
    <property type="entry name" value="HisK_dim/P_sf"/>
</dbReference>
<dbReference type="CDD" id="cd16922">
    <property type="entry name" value="HATPase_EvgS-ArcB-TorS-like"/>
    <property type="match status" value="1"/>
</dbReference>
<comment type="catalytic activity">
    <reaction evidence="1">
        <text>ATP + protein L-histidine = ADP + protein N-phospho-L-histidine.</text>
        <dbReference type="EC" id="2.7.13.3"/>
    </reaction>
</comment>
<dbReference type="InterPro" id="IPR035965">
    <property type="entry name" value="PAS-like_dom_sf"/>
</dbReference>
<dbReference type="Gene3D" id="3.30.450.20">
    <property type="entry name" value="PAS domain"/>
    <property type="match status" value="1"/>
</dbReference>
<dbReference type="GO" id="GO:0006355">
    <property type="term" value="P:regulation of DNA-templated transcription"/>
    <property type="evidence" value="ECO:0007669"/>
    <property type="project" value="InterPro"/>
</dbReference>
<evidence type="ECO:0000259" key="11">
    <source>
        <dbReference type="PROSITE" id="PS50110"/>
    </source>
</evidence>
<reference evidence="14" key="1">
    <citation type="submission" date="2015-04" db="EMBL/GenBank/DDBJ databases">
        <authorList>
            <person name="Syromyatnikov M.Y."/>
            <person name="Popov V.N."/>
        </authorList>
    </citation>
    <scope>NUCLEOTIDE SEQUENCE</scope>
    <source>
        <strain evidence="14">MO-1</strain>
    </source>
</reference>
<dbReference type="Pfam" id="PF00989">
    <property type="entry name" value="PAS"/>
    <property type="match status" value="1"/>
</dbReference>
<evidence type="ECO:0000256" key="7">
    <source>
        <dbReference type="PROSITE-ProRule" id="PRU00169"/>
    </source>
</evidence>
<evidence type="ECO:0000259" key="10">
    <source>
        <dbReference type="PROSITE" id="PS50109"/>
    </source>
</evidence>
<evidence type="ECO:0000256" key="3">
    <source>
        <dbReference type="ARBA" id="ARBA00022553"/>
    </source>
</evidence>
<dbReference type="SMART" id="SM00086">
    <property type="entry name" value="PAC"/>
    <property type="match status" value="1"/>
</dbReference>
<dbReference type="Gene3D" id="3.40.50.2300">
    <property type="match status" value="1"/>
</dbReference>
<protein>
    <recommendedName>
        <fullName evidence="2">histidine kinase</fullName>
        <ecNumber evidence="2">2.7.13.3</ecNumber>
    </recommendedName>
</protein>
<gene>
    <name evidence="14" type="ORF">MAGMO_0323</name>
</gene>
<keyword evidence="3 7" id="KW-0597">Phosphoprotein</keyword>
<keyword evidence="4 14" id="KW-0808">Transferase</keyword>
<dbReference type="InterPro" id="IPR003594">
    <property type="entry name" value="HATPase_dom"/>
</dbReference>
<dbReference type="SUPFAM" id="SSF47384">
    <property type="entry name" value="Homodimeric domain of signal transducing histidine kinase"/>
    <property type="match status" value="1"/>
</dbReference>
<feature type="domain" description="PAS" evidence="12">
    <location>
        <begin position="382"/>
        <end position="428"/>
    </location>
</feature>
<dbReference type="Pfam" id="PF02518">
    <property type="entry name" value="HATPase_c"/>
    <property type="match status" value="1"/>
</dbReference>
<evidence type="ECO:0000259" key="12">
    <source>
        <dbReference type="PROSITE" id="PS50112"/>
    </source>
</evidence>
<keyword evidence="8" id="KW-0175">Coiled coil</keyword>
<dbReference type="PROSITE" id="PS50110">
    <property type="entry name" value="RESPONSE_REGULATORY"/>
    <property type="match status" value="1"/>
</dbReference>
<dbReference type="PANTHER" id="PTHR43047">
    <property type="entry name" value="TWO-COMPONENT HISTIDINE PROTEIN KINASE"/>
    <property type="match status" value="1"/>
</dbReference>
<dbReference type="NCBIfam" id="TIGR00229">
    <property type="entry name" value="sensory_box"/>
    <property type="match status" value="1"/>
</dbReference>
<feature type="domain" description="PAC" evidence="13">
    <location>
        <begin position="453"/>
        <end position="507"/>
    </location>
</feature>
<accession>A0A1S7LFE2</accession>
<dbReference type="PROSITE" id="PS50113">
    <property type="entry name" value="PAC"/>
    <property type="match status" value="1"/>
</dbReference>
<dbReference type="CDD" id="cd00082">
    <property type="entry name" value="HisKA"/>
    <property type="match status" value="1"/>
</dbReference>
<organism evidence="14">
    <name type="scientific">Magnetococcus massalia (strain MO-1)</name>
    <dbReference type="NCBI Taxonomy" id="451514"/>
    <lineage>
        <taxon>Bacteria</taxon>
        <taxon>Pseudomonadati</taxon>
        <taxon>Pseudomonadota</taxon>
        <taxon>Magnetococcia</taxon>
        <taxon>Magnetococcales</taxon>
        <taxon>Magnetococcaceae</taxon>
        <taxon>Magnetococcus</taxon>
    </lineage>
</organism>
<dbReference type="InterPro" id="IPR036890">
    <property type="entry name" value="HATPase_C_sf"/>
</dbReference>
<dbReference type="SUPFAM" id="SSF55785">
    <property type="entry name" value="PYP-like sensor domain (PAS domain)"/>
    <property type="match status" value="1"/>
</dbReference>
<dbReference type="Gene3D" id="1.10.287.130">
    <property type="match status" value="1"/>
</dbReference>
<dbReference type="SMART" id="SM00091">
    <property type="entry name" value="PAS"/>
    <property type="match status" value="1"/>
</dbReference>
<evidence type="ECO:0000256" key="1">
    <source>
        <dbReference type="ARBA" id="ARBA00000085"/>
    </source>
</evidence>
<evidence type="ECO:0000256" key="4">
    <source>
        <dbReference type="ARBA" id="ARBA00022679"/>
    </source>
</evidence>
<evidence type="ECO:0000256" key="8">
    <source>
        <dbReference type="SAM" id="Coils"/>
    </source>
</evidence>
<feature type="transmembrane region" description="Helical" evidence="9">
    <location>
        <begin position="17"/>
        <end position="36"/>
    </location>
</feature>
<evidence type="ECO:0000256" key="6">
    <source>
        <dbReference type="ARBA" id="ARBA00023012"/>
    </source>
</evidence>
<keyword evidence="9" id="KW-0812">Transmembrane</keyword>
<dbReference type="FunFam" id="3.30.565.10:FF:000010">
    <property type="entry name" value="Sensor histidine kinase RcsC"/>
    <property type="match status" value="1"/>
</dbReference>
<sequence>MNQESPSLRVMLRRTSLTLKTLLATLVVGVVTWGVLDHWQTNHLKNLFHDELLHSVWQRALESRVTLERKIFTYRDALTLLASQKRLDSYLKSAAHKKQVRKGLRIHNAPPAWLPDQGLLNSLMPLPYLMLGDGEGRALELYHPITTPPPAKALLALHKHARRAGEAGVMISQVENTPYVIFVQPIESSRTPRVLIAATPLSDTFLMDQLGANEDDEGIIALASGSPERIIASNAPQVVLPGTMLGELEKEFIIAGKTFLNLQGQGGARTLVEMVSLVSSEVSVEKSRSILITERQQRAITAFVLILASLLIMLWVTRTIRLVSLRMAEFSKENLGVDLGLDSHHDELGTLSLRFSRLMAEMVTTRDDLREEIEERKRVESEVAKLSQAVEQSPAALMITDMESRILYVNPEFTRLTGFRPDEAIGRNPNLLKSGETSRDTFRELWAALLAGKTWQGVLRNQKKNGKRYWEKNTISPIRDPDGQITNYLAIKEDISAHIALEREIQLARDAAEAANQVKSEFLTHMSHEFRTPLNIIKGCVKMIRDNGDPLEEKRERHLDTISDGASHLAAMIQDLVDLSRVESEQFILHEEPCDISPLLAELHDEIEEKAQEKGLSLEMDISPTLPTEIMLDNARVQHALSNLLSNAVKFTHEGTITLNAWYDGEPTARSGTLHFVINDTGVGIPEEQIQAIFEPFNQGDLRSNIRGGVGLGLTITKRLVDLMEGTIHVTSEPDQGSTFHIQLPCRKVWRPQESFNPLGTTSKGDQQALLVSHNPVARMILKRILEELGLSTIELDGCQASSNFLENAQAARFVIIIMDCAHQPDGGMGEVMRIRLAETVNASTPILLLGEPTEQEENETPPPRLPEEVIILPKPLQRDQVVDAVQRYLQE</sequence>
<dbReference type="AlphaFoldDB" id="A0A1S7LFE2"/>
<dbReference type="SMART" id="SM00388">
    <property type="entry name" value="HisKA"/>
    <property type="match status" value="1"/>
</dbReference>
<dbReference type="SUPFAM" id="SSF55874">
    <property type="entry name" value="ATPase domain of HSP90 chaperone/DNA topoisomerase II/histidine kinase"/>
    <property type="match status" value="1"/>
</dbReference>
<dbReference type="SUPFAM" id="SSF52172">
    <property type="entry name" value="CheY-like"/>
    <property type="match status" value="1"/>
</dbReference>
<dbReference type="InterPro" id="IPR000014">
    <property type="entry name" value="PAS"/>
</dbReference>
<dbReference type="EC" id="2.7.13.3" evidence="2"/>
<name>A0A1S7LFE2_MAGMO</name>
<keyword evidence="9" id="KW-0472">Membrane</keyword>
<dbReference type="Pfam" id="PF00512">
    <property type="entry name" value="HisKA"/>
    <property type="match status" value="1"/>
</dbReference>
<dbReference type="InterPro" id="IPR000700">
    <property type="entry name" value="PAS-assoc_C"/>
</dbReference>
<dbReference type="InterPro" id="IPR001610">
    <property type="entry name" value="PAC"/>
</dbReference>
<dbReference type="InterPro" id="IPR003661">
    <property type="entry name" value="HisK_dim/P_dom"/>
</dbReference>
<dbReference type="Gene3D" id="3.30.565.10">
    <property type="entry name" value="Histidine kinase-like ATPase, C-terminal domain"/>
    <property type="match status" value="1"/>
</dbReference>
<dbReference type="InterPro" id="IPR004358">
    <property type="entry name" value="Sig_transdc_His_kin-like_C"/>
</dbReference>
<feature type="modified residue" description="4-aspartylphosphate" evidence="7">
    <location>
        <position position="820"/>
    </location>
</feature>
<feature type="domain" description="Response regulatory" evidence="11">
    <location>
        <begin position="768"/>
        <end position="890"/>
    </location>
</feature>
<feature type="transmembrane region" description="Helical" evidence="9">
    <location>
        <begin position="299"/>
        <end position="317"/>
    </location>
</feature>
<evidence type="ECO:0000259" key="13">
    <source>
        <dbReference type="PROSITE" id="PS50113"/>
    </source>
</evidence>
<evidence type="ECO:0000256" key="2">
    <source>
        <dbReference type="ARBA" id="ARBA00012438"/>
    </source>
</evidence>
<dbReference type="InterPro" id="IPR013767">
    <property type="entry name" value="PAS_fold"/>
</dbReference>
<dbReference type="InterPro" id="IPR005467">
    <property type="entry name" value="His_kinase_dom"/>
</dbReference>
<dbReference type="InterPro" id="IPR011006">
    <property type="entry name" value="CheY-like_superfamily"/>
</dbReference>
<dbReference type="EMBL" id="LO017727">
    <property type="protein sequence ID" value="CRH04536.1"/>
    <property type="molecule type" value="Genomic_DNA"/>
</dbReference>
<keyword evidence="5 14" id="KW-0418">Kinase</keyword>
<dbReference type="GO" id="GO:0000155">
    <property type="term" value="F:phosphorelay sensor kinase activity"/>
    <property type="evidence" value="ECO:0007669"/>
    <property type="project" value="InterPro"/>
</dbReference>
<evidence type="ECO:0000256" key="5">
    <source>
        <dbReference type="ARBA" id="ARBA00022777"/>
    </source>
</evidence>
<dbReference type="PRINTS" id="PR00344">
    <property type="entry name" value="BCTRLSENSOR"/>
</dbReference>
<dbReference type="PROSITE" id="PS50112">
    <property type="entry name" value="PAS"/>
    <property type="match status" value="1"/>
</dbReference>